<dbReference type="PANTHER" id="PTHR43768">
    <property type="entry name" value="TREHALOSE 6-PHOSPHATE PHOSPHATASE"/>
    <property type="match status" value="1"/>
</dbReference>
<evidence type="ECO:0000313" key="5">
    <source>
        <dbReference type="Proteomes" id="UP001240447"/>
    </source>
</evidence>
<evidence type="ECO:0000313" key="4">
    <source>
        <dbReference type="EMBL" id="MDP9822106.1"/>
    </source>
</evidence>
<dbReference type="PANTHER" id="PTHR43768:SF3">
    <property type="entry name" value="TREHALOSE 6-PHOSPHATE PHOSPHATASE"/>
    <property type="match status" value="1"/>
</dbReference>
<evidence type="ECO:0000256" key="1">
    <source>
        <dbReference type="ARBA" id="ARBA00022801"/>
    </source>
</evidence>
<dbReference type="Proteomes" id="UP001240447">
    <property type="component" value="Unassembled WGS sequence"/>
</dbReference>
<comment type="cofactor">
    <cofactor evidence="3">
        <name>Mg(2+)</name>
        <dbReference type="ChEBI" id="CHEBI:18420"/>
    </cofactor>
</comment>
<dbReference type="GO" id="GO:0004805">
    <property type="term" value="F:trehalose-phosphatase activity"/>
    <property type="evidence" value="ECO:0007669"/>
    <property type="project" value="UniProtKB-EC"/>
</dbReference>
<comment type="caution">
    <text evidence="4">The sequence shown here is derived from an EMBL/GenBank/DDBJ whole genome shotgun (WGS) entry which is preliminary data.</text>
</comment>
<comment type="function">
    <text evidence="2 3">Removes the phosphate from trehalose 6-phosphate to produce free trehalose.</text>
</comment>
<dbReference type="SUPFAM" id="SSF56784">
    <property type="entry name" value="HAD-like"/>
    <property type="match status" value="1"/>
</dbReference>
<dbReference type="RefSeq" id="WP_068125235.1">
    <property type="nucleotide sequence ID" value="NZ_CCXJ01000823.2"/>
</dbReference>
<gene>
    <name evidence="4" type="ORF">J2S59_001915</name>
</gene>
<keyword evidence="3" id="KW-0460">Magnesium</keyword>
<dbReference type="EC" id="3.1.3.12" evidence="3"/>
<dbReference type="InterPro" id="IPR044651">
    <property type="entry name" value="OTSB-like"/>
</dbReference>
<dbReference type="InterPro" id="IPR036412">
    <property type="entry name" value="HAD-like_sf"/>
</dbReference>
<evidence type="ECO:0000256" key="2">
    <source>
        <dbReference type="ARBA" id="ARBA00024179"/>
    </source>
</evidence>
<dbReference type="Pfam" id="PF02358">
    <property type="entry name" value="Trehalose_PPase"/>
    <property type="match status" value="1"/>
</dbReference>
<comment type="catalytic activity">
    <reaction evidence="3">
        <text>alpha,alpha-trehalose 6-phosphate + H2O = alpha,alpha-trehalose + phosphate</text>
        <dbReference type="Rhea" id="RHEA:23420"/>
        <dbReference type="ChEBI" id="CHEBI:15377"/>
        <dbReference type="ChEBI" id="CHEBI:16551"/>
        <dbReference type="ChEBI" id="CHEBI:43474"/>
        <dbReference type="ChEBI" id="CHEBI:58429"/>
        <dbReference type="EC" id="3.1.3.12"/>
    </reaction>
</comment>
<dbReference type="EMBL" id="JAUSQM010000001">
    <property type="protein sequence ID" value="MDP9822106.1"/>
    <property type="molecule type" value="Genomic_DNA"/>
</dbReference>
<comment type="similarity">
    <text evidence="3">Belongs to the trehalose phosphatase family.</text>
</comment>
<dbReference type="Gene3D" id="3.40.50.1000">
    <property type="entry name" value="HAD superfamily/HAD-like"/>
    <property type="match status" value="2"/>
</dbReference>
<protein>
    <recommendedName>
        <fullName evidence="3">Trehalose 6-phosphate phosphatase</fullName>
        <ecNumber evidence="3">3.1.3.12</ecNumber>
    </recommendedName>
</protein>
<accession>A0ABT9NP56</accession>
<keyword evidence="1 3" id="KW-0378">Hydrolase</keyword>
<organism evidence="4 5">
    <name type="scientific">Nocardioides massiliensis</name>
    <dbReference type="NCBI Taxonomy" id="1325935"/>
    <lineage>
        <taxon>Bacteria</taxon>
        <taxon>Bacillati</taxon>
        <taxon>Actinomycetota</taxon>
        <taxon>Actinomycetes</taxon>
        <taxon>Propionibacteriales</taxon>
        <taxon>Nocardioidaceae</taxon>
        <taxon>Nocardioides</taxon>
    </lineage>
</organism>
<proteinExistence type="inferred from homology"/>
<dbReference type="InterPro" id="IPR023214">
    <property type="entry name" value="HAD_sf"/>
</dbReference>
<dbReference type="InterPro" id="IPR003337">
    <property type="entry name" value="Trehalose_PPase"/>
</dbReference>
<sequence>MEHLNPHAPERYAAFVAAAGDAVLGLDFDGTLAPIVDDPTLARIHPDAAAAVLAVAGRLRAVAVVTGRPVAQALQLGALEELADALAEQGRELFVLGQYGNERWRSTRRSVVSPPTPPGVNAYSAALPDALRAAGAESAYVEDKGLAVAVHTRRLPDATAAYARLLPVLTELAAAHGLTVEPGRQVIEVRGGETHKGEAVHLIAAELGAQGFCFIGDDLGDVEAFRAVAALRDAGAAGLLVCSGSEEQPALRELADVLVPGPDGVVAFLHQLAADLGAPAH</sequence>
<keyword evidence="3" id="KW-0479">Metal-binding</keyword>
<evidence type="ECO:0000256" key="3">
    <source>
        <dbReference type="RuleBase" id="RU361117"/>
    </source>
</evidence>
<dbReference type="NCBIfam" id="TIGR00685">
    <property type="entry name" value="T6PP"/>
    <property type="match status" value="1"/>
</dbReference>
<name>A0ABT9NP56_9ACTN</name>
<comment type="pathway">
    <text evidence="3">Glycan biosynthesis; trehalose biosynthesis.</text>
</comment>
<reference evidence="4 5" key="1">
    <citation type="submission" date="2023-07" db="EMBL/GenBank/DDBJ databases">
        <title>Sequencing the genomes of 1000 actinobacteria strains.</title>
        <authorList>
            <person name="Klenk H.-P."/>
        </authorList>
    </citation>
    <scope>NUCLEOTIDE SEQUENCE [LARGE SCALE GENOMIC DNA]</scope>
    <source>
        <strain evidence="4 5">GD13</strain>
    </source>
</reference>
<keyword evidence="5" id="KW-1185">Reference proteome</keyword>